<comment type="caution">
    <text evidence="2">The sequence shown here is derived from an EMBL/GenBank/DDBJ whole genome shotgun (WGS) entry which is preliminary data.</text>
</comment>
<name>A0A4S4KUN0_9AGAM</name>
<reference evidence="2 3" key="1">
    <citation type="submission" date="2019-02" db="EMBL/GenBank/DDBJ databases">
        <title>Genome sequencing of the rare red list fungi Phellinidium pouzarii.</title>
        <authorList>
            <person name="Buettner E."/>
            <person name="Kellner H."/>
        </authorList>
    </citation>
    <scope>NUCLEOTIDE SEQUENCE [LARGE SCALE GENOMIC DNA]</scope>
    <source>
        <strain evidence="2 3">DSM 108285</strain>
    </source>
</reference>
<keyword evidence="3" id="KW-1185">Reference proteome</keyword>
<organism evidence="2 3">
    <name type="scientific">Phellinidium pouzarii</name>
    <dbReference type="NCBI Taxonomy" id="167371"/>
    <lineage>
        <taxon>Eukaryota</taxon>
        <taxon>Fungi</taxon>
        <taxon>Dikarya</taxon>
        <taxon>Basidiomycota</taxon>
        <taxon>Agaricomycotina</taxon>
        <taxon>Agaricomycetes</taxon>
        <taxon>Hymenochaetales</taxon>
        <taxon>Hymenochaetaceae</taxon>
        <taxon>Phellinidium</taxon>
    </lineage>
</organism>
<dbReference type="Proteomes" id="UP000308199">
    <property type="component" value="Unassembled WGS sequence"/>
</dbReference>
<feature type="region of interest" description="Disordered" evidence="1">
    <location>
        <begin position="1"/>
        <end position="77"/>
    </location>
</feature>
<dbReference type="EMBL" id="SGPK01000553">
    <property type="protein sequence ID" value="THH02375.1"/>
    <property type="molecule type" value="Genomic_DNA"/>
</dbReference>
<evidence type="ECO:0000256" key="1">
    <source>
        <dbReference type="SAM" id="MobiDB-lite"/>
    </source>
</evidence>
<protein>
    <submittedName>
        <fullName evidence="2">Uncharacterized protein</fullName>
    </submittedName>
</protein>
<proteinExistence type="predicted"/>
<feature type="compositionally biased region" description="Basic residues" evidence="1">
    <location>
        <begin position="55"/>
        <end position="69"/>
    </location>
</feature>
<gene>
    <name evidence="2" type="ORF">EW145_g6758</name>
</gene>
<feature type="compositionally biased region" description="Polar residues" evidence="1">
    <location>
        <begin position="107"/>
        <end position="116"/>
    </location>
</feature>
<feature type="compositionally biased region" description="Low complexity" evidence="1">
    <location>
        <begin position="26"/>
        <end position="41"/>
    </location>
</feature>
<dbReference type="AlphaFoldDB" id="A0A4S4KUN0"/>
<accession>A0A4S4KUN0</accession>
<feature type="region of interest" description="Disordered" evidence="1">
    <location>
        <begin position="95"/>
        <end position="125"/>
    </location>
</feature>
<sequence length="208" mass="22511">MSGFSESASSAQDGGQQSTFDASHYQPPVDQQQLAQQQQPTPSTPGNDTNSNGKGKQRRSSPIPRKHAQHAMQARRGAARYFPASIPQSCLKRGLGGSCQYPDPESDSSAQPSTASAPVPPQASFMSQIPVHTGPYYYDYSASTTTLRSAKRPRPLTEDEAAAITRNFQRGDFYVGTSGPVRIDPRLPVRLTLGEGDHVHFTISEAMM</sequence>
<evidence type="ECO:0000313" key="3">
    <source>
        <dbReference type="Proteomes" id="UP000308199"/>
    </source>
</evidence>
<feature type="compositionally biased region" description="Polar residues" evidence="1">
    <location>
        <begin position="44"/>
        <end position="54"/>
    </location>
</feature>
<dbReference type="OrthoDB" id="1747771at2759"/>
<evidence type="ECO:0000313" key="2">
    <source>
        <dbReference type="EMBL" id="THH02375.1"/>
    </source>
</evidence>
<feature type="compositionally biased region" description="Low complexity" evidence="1">
    <location>
        <begin position="1"/>
        <end position="18"/>
    </location>
</feature>